<evidence type="ECO:0008006" key="5">
    <source>
        <dbReference type="Google" id="ProtNLM"/>
    </source>
</evidence>
<evidence type="ECO:0000256" key="1">
    <source>
        <dbReference type="SAM" id="MobiDB-lite"/>
    </source>
</evidence>
<keyword evidence="2" id="KW-0812">Transmembrane</keyword>
<protein>
    <recommendedName>
        <fullName evidence="5">Periplasmic binding protein-like II</fullName>
    </recommendedName>
</protein>
<dbReference type="GeneID" id="42006223"/>
<dbReference type="STRING" id="1806994.A0A507BRE9"/>
<evidence type="ECO:0000313" key="3">
    <source>
        <dbReference type="EMBL" id="TPX31717.1"/>
    </source>
</evidence>
<organism evidence="3 4">
    <name type="scientific">Synchytrium microbalum</name>
    <dbReference type="NCBI Taxonomy" id="1806994"/>
    <lineage>
        <taxon>Eukaryota</taxon>
        <taxon>Fungi</taxon>
        <taxon>Fungi incertae sedis</taxon>
        <taxon>Chytridiomycota</taxon>
        <taxon>Chytridiomycota incertae sedis</taxon>
        <taxon>Chytridiomycetes</taxon>
        <taxon>Synchytriales</taxon>
        <taxon>Synchytriaceae</taxon>
        <taxon>Synchytrium</taxon>
    </lineage>
</organism>
<sequence length="619" mass="67238">MAIACPVGSYDATVDYFEGNKINSIIYAQHLQISYHNSYKRIQDLSSGNNYVLYLCNTPAPVITDYAYTLIQIPVEVVAVMDEPSISFIERLGQASLIKYVYNSASLVSPCLLQQVAAGAILPLTLNTGYTEAVNVIFGNPDSAAISGPFVSLGYMSEIHPMDRFEWIKAYAMFFLIDEQAELLFNAVQQEYDCNKINREPQITDYPARVAWMRYQSGYWNTPDFLYKEALIQHAGGLLALPATGDANVGWTTAADLDRDLQYADFVIDNTYVGGNAGNGTLATEPVYTYSNFLNNYQVNSSSGFRFQTNSSVYRTDLIRTAGGYNDWSVSIHAYPDVMLQDLIHMMVPSYEPDWQFVWMRKLITDAYQYVNPADCYDINASPTRQTAVCPIPAPAIYPIGVRLADTTPTPAAATPDPPTSAGTSNSNAATTPLGLNTTAAVFIVLGIAAVIALALFLVRRIHRLQKKKQFLAAHGGGGDAIQLESPTGGWSKSGRSGKADWSHVKVEDARPEEFSEGFLDANGNSNSIGGDLKVDTSALVIAGNRMPKTASPTSPGDLDIEAFLAERRRNGAGSDGSPSSPIGQRVGILDGQGFLGTLERANAKVAGKGYATLEQNEQ</sequence>
<gene>
    <name evidence="3" type="ORF">SmJEL517_g04998</name>
</gene>
<evidence type="ECO:0000256" key="2">
    <source>
        <dbReference type="SAM" id="Phobius"/>
    </source>
</evidence>
<dbReference type="OrthoDB" id="2130912at2759"/>
<dbReference type="RefSeq" id="XP_031023076.1">
    <property type="nucleotide sequence ID" value="XM_031170926.1"/>
</dbReference>
<dbReference type="AlphaFoldDB" id="A0A507BRE9"/>
<dbReference type="PANTHER" id="PTHR38360:SF1">
    <property type="entry name" value="F12P19.7"/>
    <property type="match status" value="1"/>
</dbReference>
<keyword evidence="2" id="KW-1133">Transmembrane helix</keyword>
<feature type="region of interest" description="Disordered" evidence="1">
    <location>
        <begin position="483"/>
        <end position="504"/>
    </location>
</feature>
<proteinExistence type="predicted"/>
<feature type="transmembrane region" description="Helical" evidence="2">
    <location>
        <begin position="440"/>
        <end position="459"/>
    </location>
</feature>
<dbReference type="Proteomes" id="UP000319731">
    <property type="component" value="Unassembled WGS sequence"/>
</dbReference>
<accession>A0A507BRE9</accession>
<comment type="caution">
    <text evidence="3">The sequence shown here is derived from an EMBL/GenBank/DDBJ whole genome shotgun (WGS) entry which is preliminary data.</text>
</comment>
<keyword evidence="4" id="KW-1185">Reference proteome</keyword>
<dbReference type="EMBL" id="QEAO01000040">
    <property type="protein sequence ID" value="TPX31717.1"/>
    <property type="molecule type" value="Genomic_DNA"/>
</dbReference>
<evidence type="ECO:0000313" key="4">
    <source>
        <dbReference type="Proteomes" id="UP000319731"/>
    </source>
</evidence>
<dbReference type="PANTHER" id="PTHR38360">
    <property type="entry name" value="OS03G0120000 PROTEIN"/>
    <property type="match status" value="1"/>
</dbReference>
<name>A0A507BRE9_9FUNG</name>
<keyword evidence="2" id="KW-0472">Membrane</keyword>
<feature type="compositionally biased region" description="Polar residues" evidence="1">
    <location>
        <begin position="485"/>
        <end position="495"/>
    </location>
</feature>
<reference evidence="3 4" key="1">
    <citation type="journal article" date="2019" name="Sci. Rep.">
        <title>Comparative genomics of chytrid fungi reveal insights into the obligate biotrophic and pathogenic lifestyle of Synchytrium endobioticum.</title>
        <authorList>
            <person name="van de Vossenberg B.T.L.H."/>
            <person name="Warris S."/>
            <person name="Nguyen H.D.T."/>
            <person name="van Gent-Pelzer M.P.E."/>
            <person name="Joly D.L."/>
            <person name="van de Geest H.C."/>
            <person name="Bonants P.J.M."/>
            <person name="Smith D.S."/>
            <person name="Levesque C.A."/>
            <person name="van der Lee T.A.J."/>
        </authorList>
    </citation>
    <scope>NUCLEOTIDE SEQUENCE [LARGE SCALE GENOMIC DNA]</scope>
    <source>
        <strain evidence="3 4">JEL517</strain>
    </source>
</reference>
<feature type="region of interest" description="Disordered" evidence="1">
    <location>
        <begin position="408"/>
        <end position="427"/>
    </location>
</feature>